<evidence type="ECO:0000256" key="6">
    <source>
        <dbReference type="ARBA" id="ARBA00023136"/>
    </source>
</evidence>
<accession>A0A6N6N0E6</accession>
<evidence type="ECO:0000256" key="1">
    <source>
        <dbReference type="ARBA" id="ARBA00022475"/>
    </source>
</evidence>
<dbReference type="EMBL" id="WAIE01000007">
    <property type="protein sequence ID" value="KAB1440385.1"/>
    <property type="molecule type" value="Genomic_DNA"/>
</dbReference>
<dbReference type="GO" id="GO:0005886">
    <property type="term" value="C:plasma membrane"/>
    <property type="evidence" value="ECO:0007669"/>
    <property type="project" value="UniProtKB-SubCell"/>
</dbReference>
<keyword evidence="1 10" id="KW-1003">Cell membrane</keyword>
<dbReference type="InterPro" id="IPR042101">
    <property type="entry name" value="SRP54_N_sf"/>
</dbReference>
<evidence type="ECO:0000256" key="8">
    <source>
        <dbReference type="ARBA" id="ARBA00048027"/>
    </source>
</evidence>
<dbReference type="Gene3D" id="3.40.50.300">
    <property type="entry name" value="P-loop containing nucleotide triphosphate hydrolases"/>
    <property type="match status" value="1"/>
</dbReference>
<comment type="function">
    <text evidence="9">Involved in targeting and insertion of nascent membrane proteins into the cytoplasmic membrane. Acts as a receptor for the complex formed by the signal recognition particle (SRP) and the ribosome-nascent chain (RNC). Interaction with SRP-RNC leads to the transfer of the RNC complex to the Sec translocase for insertion into the membrane, the hydrolysis of GTP by both Ffh and FtsY, and the dissociation of the SRP-FtsY complex into the individual components.</text>
</comment>
<comment type="subunit">
    <text evidence="10">Part of the signal recognition particle protein translocation system, which is composed of SRP and FtsY.</text>
</comment>
<feature type="binding site" evidence="10">
    <location>
        <begin position="405"/>
        <end position="408"/>
    </location>
    <ligand>
        <name>GTP</name>
        <dbReference type="ChEBI" id="CHEBI:37565"/>
    </ligand>
</feature>
<dbReference type="SMART" id="SM00962">
    <property type="entry name" value="SRP54"/>
    <property type="match status" value="1"/>
</dbReference>
<evidence type="ECO:0000256" key="7">
    <source>
        <dbReference type="ARBA" id="ARBA00023170"/>
    </source>
</evidence>
<organism evidence="13 14">
    <name type="scientific">Pseudodesulfovibrio senegalensis</name>
    <dbReference type="NCBI Taxonomy" id="1721087"/>
    <lineage>
        <taxon>Bacteria</taxon>
        <taxon>Pseudomonadati</taxon>
        <taxon>Thermodesulfobacteriota</taxon>
        <taxon>Desulfovibrionia</taxon>
        <taxon>Desulfovibrionales</taxon>
        <taxon>Desulfovibrionaceae</taxon>
    </lineage>
</organism>
<evidence type="ECO:0000313" key="14">
    <source>
        <dbReference type="Proteomes" id="UP000438699"/>
    </source>
</evidence>
<dbReference type="AlphaFoldDB" id="A0A6N6N0E6"/>
<evidence type="ECO:0000256" key="11">
    <source>
        <dbReference type="SAM" id="MobiDB-lite"/>
    </source>
</evidence>
<comment type="similarity">
    <text evidence="10">Belongs to the GTP-binding SRP family. FtsY subfamily.</text>
</comment>
<dbReference type="Gene3D" id="1.20.120.140">
    <property type="entry name" value="Signal recognition particle SRP54, nucleotide-binding domain"/>
    <property type="match status" value="1"/>
</dbReference>
<dbReference type="PANTHER" id="PTHR43134:SF1">
    <property type="entry name" value="SIGNAL RECOGNITION PARTICLE RECEPTOR SUBUNIT ALPHA"/>
    <property type="match status" value="1"/>
</dbReference>
<dbReference type="SUPFAM" id="SSF47364">
    <property type="entry name" value="Domain of the SRP/SRP receptor G-proteins"/>
    <property type="match status" value="1"/>
</dbReference>
<dbReference type="GO" id="GO:0005737">
    <property type="term" value="C:cytoplasm"/>
    <property type="evidence" value="ECO:0007669"/>
    <property type="project" value="UniProtKB-SubCell"/>
</dbReference>
<keyword evidence="4 10" id="KW-0378">Hydrolase</keyword>
<feature type="region of interest" description="Disordered" evidence="11">
    <location>
        <begin position="10"/>
        <end position="56"/>
    </location>
</feature>
<evidence type="ECO:0000256" key="2">
    <source>
        <dbReference type="ARBA" id="ARBA00022490"/>
    </source>
</evidence>
<dbReference type="RefSeq" id="WP_151151826.1">
    <property type="nucleotide sequence ID" value="NZ_WAIE01000007.1"/>
</dbReference>
<keyword evidence="5 10" id="KW-0342">GTP-binding</keyword>
<keyword evidence="3 10" id="KW-0547">Nucleotide-binding</keyword>
<dbReference type="InterPro" id="IPR004390">
    <property type="entry name" value="SR_rcpt_FtsY"/>
</dbReference>
<dbReference type="InterPro" id="IPR036225">
    <property type="entry name" value="SRP/SRP_N"/>
</dbReference>
<proteinExistence type="inferred from homology"/>
<dbReference type="GO" id="GO:0005047">
    <property type="term" value="F:signal recognition particle binding"/>
    <property type="evidence" value="ECO:0007669"/>
    <property type="project" value="TreeGrafter"/>
</dbReference>
<comment type="catalytic activity">
    <reaction evidence="8 10">
        <text>GTP + H2O = GDP + phosphate + H(+)</text>
        <dbReference type="Rhea" id="RHEA:19669"/>
        <dbReference type="ChEBI" id="CHEBI:15377"/>
        <dbReference type="ChEBI" id="CHEBI:15378"/>
        <dbReference type="ChEBI" id="CHEBI:37565"/>
        <dbReference type="ChEBI" id="CHEBI:43474"/>
        <dbReference type="ChEBI" id="CHEBI:58189"/>
        <dbReference type="EC" id="3.6.5.4"/>
    </reaction>
</comment>
<feature type="domain" description="SRP54-type proteins GTP-binding" evidence="12">
    <location>
        <begin position="426"/>
        <end position="439"/>
    </location>
</feature>
<evidence type="ECO:0000259" key="12">
    <source>
        <dbReference type="PROSITE" id="PS00300"/>
    </source>
</evidence>
<dbReference type="SMART" id="SM00963">
    <property type="entry name" value="SRP54_N"/>
    <property type="match status" value="1"/>
</dbReference>
<dbReference type="Proteomes" id="UP000438699">
    <property type="component" value="Unassembled WGS sequence"/>
</dbReference>
<evidence type="ECO:0000256" key="3">
    <source>
        <dbReference type="ARBA" id="ARBA00022741"/>
    </source>
</evidence>
<dbReference type="FunFam" id="3.40.50.300:FF:000053">
    <property type="entry name" value="Signal recognition particle receptor FtsY"/>
    <property type="match status" value="1"/>
</dbReference>
<dbReference type="PANTHER" id="PTHR43134">
    <property type="entry name" value="SIGNAL RECOGNITION PARTICLE RECEPTOR SUBUNIT ALPHA"/>
    <property type="match status" value="1"/>
</dbReference>
<keyword evidence="14" id="KW-1185">Reference proteome</keyword>
<dbReference type="GO" id="GO:0003924">
    <property type="term" value="F:GTPase activity"/>
    <property type="evidence" value="ECO:0007669"/>
    <property type="project" value="UniProtKB-UniRule"/>
</dbReference>
<comment type="subcellular location">
    <subcellularLocation>
        <location evidence="10">Cell membrane</location>
        <topology evidence="10">Peripheral membrane protein</topology>
        <orientation evidence="10">Cytoplasmic side</orientation>
    </subcellularLocation>
    <subcellularLocation>
        <location evidence="10">Cytoplasm</location>
    </subcellularLocation>
</comment>
<sequence length="454" mass="50706">MGFFSKVKKFWQSPEDAAQQAVDQYLKDTGATPPPSAEPEQREQPSEAQPATQPGQDWQKELTLALRQAEPRLSEWLNAVLDGVDTAGDQLWERLAFLFSALDAPETESKDFIDRFAKWLDEMGYENVPEFRSELQYRLTLALDLEDEEDERDRLFLKLSEGISKTKEQITKRIDGLLASHSSMDEDFWEEFEEILIMADVGMEAASRLMDNLKERARKADTDNPEDFKDILRDELEEIFKIGPRIQAVNPPEVVMMVGVNGVGKTTTIAKLAHRAQMQGKKVLIAAGDTFRAAAIDQLAVWAKRLDCGFFSKDEGSDPAAVAYEAMEKCVAEGYDLLLLDTAGRLHTKVNLMEELKKIRRVLGKKHEGAPHRSLLVIDATTGQNALSQTKLFHEAVGVDEIVLTKLDGTAKGGVVVAVSLQYQVPITYVGLGEKMEDLRPFNGKDFAKALLAS</sequence>
<dbReference type="GO" id="GO:0006614">
    <property type="term" value="P:SRP-dependent cotranslational protein targeting to membrane"/>
    <property type="evidence" value="ECO:0007669"/>
    <property type="project" value="InterPro"/>
</dbReference>
<keyword evidence="7 10" id="KW-0675">Receptor</keyword>
<evidence type="ECO:0000313" key="13">
    <source>
        <dbReference type="EMBL" id="KAB1440385.1"/>
    </source>
</evidence>
<dbReference type="GO" id="GO:0005525">
    <property type="term" value="F:GTP binding"/>
    <property type="evidence" value="ECO:0007669"/>
    <property type="project" value="UniProtKB-UniRule"/>
</dbReference>
<dbReference type="Pfam" id="PF00448">
    <property type="entry name" value="SRP54"/>
    <property type="match status" value="1"/>
</dbReference>
<evidence type="ECO:0000256" key="9">
    <source>
        <dbReference type="ARBA" id="ARBA00053570"/>
    </source>
</evidence>
<dbReference type="Pfam" id="PF02881">
    <property type="entry name" value="SRP54_N"/>
    <property type="match status" value="1"/>
</dbReference>
<feature type="compositionally biased region" description="Polar residues" evidence="11">
    <location>
        <begin position="46"/>
        <end position="56"/>
    </location>
</feature>
<dbReference type="HAMAP" id="MF_00920">
    <property type="entry name" value="FtsY"/>
    <property type="match status" value="1"/>
</dbReference>
<dbReference type="InterPro" id="IPR013822">
    <property type="entry name" value="Signal_recog_particl_SRP54_hlx"/>
</dbReference>
<dbReference type="SUPFAM" id="SSF52540">
    <property type="entry name" value="P-loop containing nucleoside triphosphate hydrolases"/>
    <property type="match status" value="1"/>
</dbReference>
<protein>
    <recommendedName>
        <fullName evidence="10">Signal recognition particle receptor FtsY</fullName>
        <shortName evidence="10">SRP receptor</shortName>
        <ecNumber evidence="10">3.6.5.4</ecNumber>
    </recommendedName>
</protein>
<feature type="binding site" evidence="10">
    <location>
        <begin position="341"/>
        <end position="345"/>
    </location>
    <ligand>
        <name>GTP</name>
        <dbReference type="ChEBI" id="CHEBI:37565"/>
    </ligand>
</feature>
<keyword evidence="6 10" id="KW-0472">Membrane</keyword>
<evidence type="ECO:0000256" key="5">
    <source>
        <dbReference type="ARBA" id="ARBA00023134"/>
    </source>
</evidence>
<gene>
    <name evidence="10 13" type="primary">ftsY</name>
    <name evidence="13" type="ORF">F8A88_14160</name>
</gene>
<dbReference type="OrthoDB" id="9804720at2"/>
<comment type="caution">
    <text evidence="13">The sequence shown here is derived from an EMBL/GenBank/DDBJ whole genome shotgun (WGS) entry which is preliminary data.</text>
</comment>
<dbReference type="EC" id="3.6.5.4" evidence="10"/>
<evidence type="ECO:0000256" key="4">
    <source>
        <dbReference type="ARBA" id="ARBA00022801"/>
    </source>
</evidence>
<evidence type="ECO:0000256" key="10">
    <source>
        <dbReference type="HAMAP-Rule" id="MF_00920"/>
    </source>
</evidence>
<feature type="binding site" evidence="10">
    <location>
        <begin position="259"/>
        <end position="266"/>
    </location>
    <ligand>
        <name>GTP</name>
        <dbReference type="ChEBI" id="CHEBI:37565"/>
    </ligand>
</feature>
<dbReference type="PROSITE" id="PS00300">
    <property type="entry name" value="SRP54"/>
    <property type="match status" value="1"/>
</dbReference>
<dbReference type="InterPro" id="IPR000897">
    <property type="entry name" value="SRP54_GTPase_dom"/>
</dbReference>
<keyword evidence="2 10" id="KW-0963">Cytoplasm</keyword>
<dbReference type="FunFam" id="1.20.120.140:FF:000002">
    <property type="entry name" value="Signal recognition particle receptor FtsY"/>
    <property type="match status" value="1"/>
</dbReference>
<reference evidence="13 14" key="1">
    <citation type="journal article" date="2017" name="Int. J. Syst. Evol. Microbiol.">
        <title>Desulfovibrio senegalensis sp. nov., a mesophilic sulfate reducer isolated from marine sediment.</title>
        <authorList>
            <person name="Thioye A."/>
            <person name="Gam Z.B.A."/>
            <person name="Mbengue M."/>
            <person name="Cayol J.L."/>
            <person name="Joseph-Bartoli M."/>
            <person name="Toure-Kane C."/>
            <person name="Labat M."/>
        </authorList>
    </citation>
    <scope>NUCLEOTIDE SEQUENCE [LARGE SCALE GENOMIC DNA]</scope>
    <source>
        <strain evidence="13 14">DSM 101509</strain>
    </source>
</reference>
<dbReference type="CDD" id="cd17874">
    <property type="entry name" value="FtsY"/>
    <property type="match status" value="1"/>
</dbReference>
<dbReference type="NCBIfam" id="TIGR00064">
    <property type="entry name" value="ftsY"/>
    <property type="match status" value="1"/>
</dbReference>
<dbReference type="SMART" id="SM00382">
    <property type="entry name" value="AAA"/>
    <property type="match status" value="1"/>
</dbReference>
<dbReference type="InterPro" id="IPR003593">
    <property type="entry name" value="AAA+_ATPase"/>
</dbReference>
<name>A0A6N6N0E6_9BACT</name>
<dbReference type="InterPro" id="IPR027417">
    <property type="entry name" value="P-loop_NTPase"/>
</dbReference>